<dbReference type="KEGG" id="slc:SL103_28470"/>
<evidence type="ECO:0000313" key="1">
    <source>
        <dbReference type="EMBL" id="AOP49655.1"/>
    </source>
</evidence>
<dbReference type="EMBL" id="CP017157">
    <property type="protein sequence ID" value="AOP49655.1"/>
    <property type="molecule type" value="Genomic_DNA"/>
</dbReference>
<dbReference type="OrthoDB" id="3431977at2"/>
<dbReference type="AlphaFoldDB" id="A0A1D7VSA6"/>
<protein>
    <submittedName>
        <fullName evidence="1">Uncharacterized protein</fullName>
    </submittedName>
</protein>
<evidence type="ECO:0000313" key="2">
    <source>
        <dbReference type="Proteomes" id="UP000094094"/>
    </source>
</evidence>
<gene>
    <name evidence="1" type="ORF">SL103_28470</name>
</gene>
<reference evidence="1 2" key="1">
    <citation type="submission" date="2016-09" db="EMBL/GenBank/DDBJ databases">
        <title>Complete genome sequencing of Streptomyces lydicus 103 and metabolic pathways analysis of antibiotic biosynthesis.</title>
        <authorList>
            <person name="Jia N."/>
            <person name="Ding M.-Z."/>
            <person name="Gao F."/>
            <person name="Yuan Y.-J."/>
        </authorList>
    </citation>
    <scope>NUCLEOTIDE SEQUENCE [LARGE SCALE GENOMIC DNA]</scope>
    <source>
        <strain evidence="1 2">103</strain>
    </source>
</reference>
<dbReference type="RefSeq" id="WP_069571799.1">
    <property type="nucleotide sequence ID" value="NZ_CP017157.1"/>
</dbReference>
<accession>A0A1D7VSA6</accession>
<keyword evidence="2" id="KW-1185">Reference proteome</keyword>
<sequence length="87" mass="9611">MSTWTWEYEPDDYGDSLPPAVRAETERICAELAVVNSMVYLEGAAYQGPSPGLRVEHGKTPGGRYLMLSYLTDVRGERIVVVSVSCL</sequence>
<name>A0A1D7VSA6_9ACTN</name>
<organism evidence="1 2">
    <name type="scientific">Streptomyces lydicus</name>
    <dbReference type="NCBI Taxonomy" id="47763"/>
    <lineage>
        <taxon>Bacteria</taxon>
        <taxon>Bacillati</taxon>
        <taxon>Actinomycetota</taxon>
        <taxon>Actinomycetes</taxon>
        <taxon>Kitasatosporales</taxon>
        <taxon>Streptomycetaceae</taxon>
        <taxon>Streptomyces</taxon>
    </lineage>
</organism>
<proteinExistence type="predicted"/>
<dbReference type="Proteomes" id="UP000094094">
    <property type="component" value="Chromosome"/>
</dbReference>